<evidence type="ECO:0000256" key="1">
    <source>
        <dbReference type="ARBA" id="ARBA00004123"/>
    </source>
</evidence>
<keyword evidence="5 6" id="KW-0539">Nucleus</keyword>
<gene>
    <name evidence="9" type="ORF">DCAR_006331</name>
    <name evidence="10" type="ORF">DCAR_0207144</name>
</gene>
<feature type="compositionally biased region" description="Acidic residues" evidence="7">
    <location>
        <begin position="81"/>
        <end position="92"/>
    </location>
</feature>
<evidence type="ECO:0000313" key="9">
    <source>
        <dbReference type="EMBL" id="KZN05494.1"/>
    </source>
</evidence>
<dbReference type="PROSITE" id="PS51754">
    <property type="entry name" value="OVATE"/>
    <property type="match status" value="1"/>
</dbReference>
<feature type="region of interest" description="Disordered" evidence="7">
    <location>
        <begin position="70"/>
        <end position="92"/>
    </location>
</feature>
<keyword evidence="4 6" id="KW-0804">Transcription</keyword>
<dbReference type="EMBL" id="CP093344">
    <property type="protein sequence ID" value="WOG87911.1"/>
    <property type="molecule type" value="Genomic_DNA"/>
</dbReference>
<dbReference type="KEGG" id="dcr:108208418"/>
<reference evidence="10" key="2">
    <citation type="submission" date="2022-03" db="EMBL/GenBank/DDBJ databases">
        <title>Draft title - Genomic analysis of global carrot germplasm unveils the trajectory of domestication and the origin of high carotenoid orange carrot.</title>
        <authorList>
            <person name="Iorizzo M."/>
            <person name="Ellison S."/>
            <person name="Senalik D."/>
            <person name="Macko-Podgorni A."/>
            <person name="Grzebelus D."/>
            <person name="Bostan H."/>
            <person name="Rolling W."/>
            <person name="Curaba J."/>
            <person name="Simon P."/>
        </authorList>
    </citation>
    <scope>NUCLEOTIDE SEQUENCE</scope>
    <source>
        <tissue evidence="10">Leaf</tissue>
    </source>
</reference>
<dbReference type="PANTHER" id="PTHR33057">
    <property type="entry name" value="TRANSCRIPTION REPRESSOR OFP7-RELATED"/>
    <property type="match status" value="1"/>
</dbReference>
<dbReference type="NCBIfam" id="TIGR01568">
    <property type="entry name" value="A_thal_3678"/>
    <property type="match status" value="1"/>
</dbReference>
<evidence type="ECO:0000256" key="4">
    <source>
        <dbReference type="ARBA" id="ARBA00023163"/>
    </source>
</evidence>
<evidence type="ECO:0000256" key="6">
    <source>
        <dbReference type="RuleBase" id="RU367028"/>
    </source>
</evidence>
<keyword evidence="3 6" id="KW-0805">Transcription regulation</keyword>
<evidence type="ECO:0000256" key="3">
    <source>
        <dbReference type="ARBA" id="ARBA00023015"/>
    </source>
</evidence>
<dbReference type="OrthoDB" id="689823at2759"/>
<dbReference type="Proteomes" id="UP000077755">
    <property type="component" value="Chromosome 2"/>
</dbReference>
<comment type="subcellular location">
    <subcellularLocation>
        <location evidence="1 6">Nucleus</location>
    </subcellularLocation>
</comment>
<feature type="compositionally biased region" description="Polar residues" evidence="7">
    <location>
        <begin position="70"/>
        <end position="80"/>
    </location>
</feature>
<evidence type="ECO:0000256" key="2">
    <source>
        <dbReference type="ARBA" id="ARBA00022491"/>
    </source>
</evidence>
<dbReference type="GO" id="GO:0005634">
    <property type="term" value="C:nucleus"/>
    <property type="evidence" value="ECO:0007669"/>
    <property type="project" value="UniProtKB-SubCell"/>
</dbReference>
<dbReference type="EMBL" id="LNRQ01000002">
    <property type="protein sequence ID" value="KZN05494.1"/>
    <property type="molecule type" value="Genomic_DNA"/>
</dbReference>
<dbReference type="PANTHER" id="PTHR33057:SF26">
    <property type="entry name" value="TRANSCRIPTION REPRESSOR OFP13"/>
    <property type="match status" value="1"/>
</dbReference>
<evidence type="ECO:0000313" key="11">
    <source>
        <dbReference type="Proteomes" id="UP000077755"/>
    </source>
</evidence>
<keyword evidence="11" id="KW-1185">Reference proteome</keyword>
<dbReference type="InterPro" id="IPR038933">
    <property type="entry name" value="Ovate"/>
</dbReference>
<dbReference type="GO" id="GO:0045892">
    <property type="term" value="P:negative regulation of DNA-templated transcription"/>
    <property type="evidence" value="ECO:0007669"/>
    <property type="project" value="UniProtKB-UniRule"/>
</dbReference>
<proteinExistence type="predicted"/>
<dbReference type="AlphaFoldDB" id="A0A166DP38"/>
<evidence type="ECO:0000256" key="5">
    <source>
        <dbReference type="ARBA" id="ARBA00023242"/>
    </source>
</evidence>
<organism evidence="9">
    <name type="scientific">Daucus carota subsp. sativus</name>
    <name type="common">Carrot</name>
    <dbReference type="NCBI Taxonomy" id="79200"/>
    <lineage>
        <taxon>Eukaryota</taxon>
        <taxon>Viridiplantae</taxon>
        <taxon>Streptophyta</taxon>
        <taxon>Embryophyta</taxon>
        <taxon>Tracheophyta</taxon>
        <taxon>Spermatophyta</taxon>
        <taxon>Magnoliopsida</taxon>
        <taxon>eudicotyledons</taxon>
        <taxon>Gunneridae</taxon>
        <taxon>Pentapetalae</taxon>
        <taxon>asterids</taxon>
        <taxon>campanulids</taxon>
        <taxon>Apiales</taxon>
        <taxon>Apiaceae</taxon>
        <taxon>Apioideae</taxon>
        <taxon>Scandiceae</taxon>
        <taxon>Daucinae</taxon>
        <taxon>Daucus</taxon>
        <taxon>Daucus sect. Daucus</taxon>
    </lineage>
</organism>
<name>A0A166DP38_DAUCS</name>
<dbReference type="InterPro" id="IPR006458">
    <property type="entry name" value="Ovate_C"/>
</dbReference>
<sequence length="255" mass="28461">MGKKIVKFPSMFKKRSSSDQWQWPSSGKHNVNYENGDELMFKTVNSVFLEPCIGDQTSGDKPSYGWFTNAEYSPSLSDTSEQVEDEDDQEMEDELEEIIRGVRSDRLFFEPCNSLLGSSTTTTTTTTGTAATSDTRGASDDVCYNDVEELPFKESIVLAMESEDPYEDFKGSMLEMVESHGLKDWECLEELLEWYLKMNGKMNHGVIVQAFVDLLVGLASDDSTSFSSAASSFSASSSSPLSTVSRRELCNHDHM</sequence>
<protein>
    <recommendedName>
        <fullName evidence="6">Transcription repressor</fullName>
    </recommendedName>
    <alternativeName>
        <fullName evidence="6">Ovate family protein</fullName>
    </alternativeName>
</protein>
<feature type="domain" description="OVATE" evidence="8">
    <location>
        <begin position="158"/>
        <end position="217"/>
    </location>
</feature>
<dbReference type="STRING" id="79200.A0A166DP38"/>
<evidence type="ECO:0000259" key="8">
    <source>
        <dbReference type="PROSITE" id="PS51754"/>
    </source>
</evidence>
<dbReference type="Pfam" id="PF04844">
    <property type="entry name" value="Ovate"/>
    <property type="match status" value="1"/>
</dbReference>
<keyword evidence="2 6" id="KW-0678">Repressor</keyword>
<evidence type="ECO:0000313" key="10">
    <source>
        <dbReference type="EMBL" id="WOG87911.1"/>
    </source>
</evidence>
<reference evidence="9" key="1">
    <citation type="journal article" date="2016" name="Nat. Genet.">
        <title>A high-quality carrot genome assembly provides new insights into carotenoid accumulation and asterid genome evolution.</title>
        <authorList>
            <person name="Iorizzo M."/>
            <person name="Ellison S."/>
            <person name="Senalik D."/>
            <person name="Zeng P."/>
            <person name="Satapoomin P."/>
            <person name="Huang J."/>
            <person name="Bowman M."/>
            <person name="Iovene M."/>
            <person name="Sanseverino W."/>
            <person name="Cavagnaro P."/>
            <person name="Yildiz M."/>
            <person name="Macko-Podgorni A."/>
            <person name="Moranska E."/>
            <person name="Grzebelus E."/>
            <person name="Grzebelus D."/>
            <person name="Ashrafi H."/>
            <person name="Zheng Z."/>
            <person name="Cheng S."/>
            <person name="Spooner D."/>
            <person name="Van Deynze A."/>
            <person name="Simon P."/>
        </authorList>
    </citation>
    <scope>NUCLEOTIDE SEQUENCE [LARGE SCALE GENOMIC DNA]</scope>
    <source>
        <tissue evidence="9">Leaf</tissue>
    </source>
</reference>
<accession>A0A166DP38</accession>
<dbReference type="Gramene" id="KZN05494">
    <property type="protein sequence ID" value="KZN05494"/>
    <property type="gene ID" value="DCAR_006331"/>
</dbReference>
<evidence type="ECO:0000256" key="7">
    <source>
        <dbReference type="SAM" id="MobiDB-lite"/>
    </source>
</evidence>
<comment type="function">
    <text evidence="6">Transcriptional repressor that regulates multiple aspects of plant growth and development.</text>
</comment>
<dbReference type="OMA" id="ENDMIKT"/>